<gene>
    <name evidence="8" type="ORF">C7K25_07955</name>
</gene>
<evidence type="ECO:0000256" key="1">
    <source>
        <dbReference type="ARBA" id="ARBA00004141"/>
    </source>
</evidence>
<keyword evidence="2" id="KW-0813">Transport</keyword>
<comment type="caution">
    <text evidence="8">The sequence shown here is derived from an EMBL/GenBank/DDBJ whole genome shotgun (WGS) entry which is preliminary data.</text>
</comment>
<evidence type="ECO:0000256" key="3">
    <source>
        <dbReference type="ARBA" id="ARBA00022692"/>
    </source>
</evidence>
<dbReference type="InterPro" id="IPR027469">
    <property type="entry name" value="Cation_efflux_TMD_sf"/>
</dbReference>
<dbReference type="InterPro" id="IPR050291">
    <property type="entry name" value="CDF_Transporter"/>
</dbReference>
<dbReference type="RefSeq" id="WP_035733281.1">
    <property type="nucleotide sequence ID" value="NZ_CP028426.1"/>
</dbReference>
<evidence type="ECO:0000259" key="7">
    <source>
        <dbReference type="Pfam" id="PF01545"/>
    </source>
</evidence>
<dbReference type="PANTHER" id="PTHR43840:SF15">
    <property type="entry name" value="MITOCHONDRIAL METAL TRANSPORTER 1-RELATED"/>
    <property type="match status" value="1"/>
</dbReference>
<keyword evidence="4 6" id="KW-1133">Transmembrane helix</keyword>
<evidence type="ECO:0000256" key="5">
    <source>
        <dbReference type="ARBA" id="ARBA00023136"/>
    </source>
</evidence>
<feature type="transmembrane region" description="Helical" evidence="6">
    <location>
        <begin position="85"/>
        <end position="105"/>
    </location>
</feature>
<feature type="transmembrane region" description="Helical" evidence="6">
    <location>
        <begin position="183"/>
        <end position="209"/>
    </location>
</feature>
<feature type="domain" description="Cation efflux protein transmembrane" evidence="7">
    <location>
        <begin position="23"/>
        <end position="224"/>
    </location>
</feature>
<keyword evidence="5 6" id="KW-0472">Membrane</keyword>
<keyword evidence="9" id="KW-1185">Reference proteome</keyword>
<reference evidence="8" key="1">
    <citation type="submission" date="2018-03" db="EMBL/GenBank/DDBJ databases">
        <authorList>
            <person name="Nunes O.C."/>
            <person name="Lopes A.R."/>
            <person name="Froufe H."/>
            <person name="Munoz-Merida A."/>
            <person name="Barroso C."/>
            <person name="Egas C."/>
        </authorList>
    </citation>
    <scope>NUCLEOTIDE SEQUENCE</scope>
    <source>
        <strain evidence="8">ON4</strain>
    </source>
</reference>
<evidence type="ECO:0000256" key="4">
    <source>
        <dbReference type="ARBA" id="ARBA00022989"/>
    </source>
</evidence>
<evidence type="ECO:0000313" key="9">
    <source>
        <dbReference type="Proteomes" id="UP001170379"/>
    </source>
</evidence>
<dbReference type="Proteomes" id="UP001170379">
    <property type="component" value="Unassembled WGS sequence"/>
</dbReference>
<name>A0ABT7C7Y1_9MICO</name>
<sequence>MKRLPLPDGLLRERARAIRLQWISLTITALSAALVFSVAGNSQAMKAAWVEDALSLIPPIAFLISSRVSTQAPTQRHPYGFHRSVGVGHLIASVALTAMALILIYESASALLAAEHPTIGSVELFGVTLWQGWLMIGAMILTGWPPVVLGHIKLKYARKLHDKILYADAEMNKADWQTATGSIFGILGIGLGLWWLDATVALLIAGSILKDGVSNLRASLLDLMDKQARTHDDAKTHPLVGDSNRAIADLPWVKAVGSRVRDEGHELHLEAFVVPKHPKRVSIERLEEAREACQVLDWKLRDVVIVPVRELPEWVYSRQD</sequence>
<dbReference type="Gene3D" id="1.20.1510.10">
    <property type="entry name" value="Cation efflux protein transmembrane domain"/>
    <property type="match status" value="1"/>
</dbReference>
<evidence type="ECO:0000313" key="8">
    <source>
        <dbReference type="EMBL" id="MDJ1371300.1"/>
    </source>
</evidence>
<dbReference type="InterPro" id="IPR058533">
    <property type="entry name" value="Cation_efflux_TM"/>
</dbReference>
<feature type="transmembrane region" description="Helical" evidence="6">
    <location>
        <begin position="20"/>
        <end position="40"/>
    </location>
</feature>
<reference evidence="8" key="2">
    <citation type="journal article" date="2022" name="Sci. Rep.">
        <title>In silico prediction of the enzymes involved in the degradation of the herbicide molinate by Gulosibacter molinativorax ON4T.</title>
        <authorList>
            <person name="Lopes A.R."/>
            <person name="Bunin E."/>
            <person name="Viana A.T."/>
            <person name="Froufe H."/>
            <person name="Munoz-Merida A."/>
            <person name="Pinho D."/>
            <person name="Figueiredo J."/>
            <person name="Barroso C."/>
            <person name="Vaz-Moreira I."/>
            <person name="Bellanger X."/>
            <person name="Egas C."/>
            <person name="Nunes O.C."/>
        </authorList>
    </citation>
    <scope>NUCLEOTIDE SEQUENCE</scope>
    <source>
        <strain evidence="8">ON4</strain>
    </source>
</reference>
<protein>
    <submittedName>
        <fullName evidence="8">Cation transporter</fullName>
    </submittedName>
</protein>
<evidence type="ECO:0000256" key="6">
    <source>
        <dbReference type="SAM" id="Phobius"/>
    </source>
</evidence>
<dbReference type="SUPFAM" id="SSF161111">
    <property type="entry name" value="Cation efflux protein transmembrane domain-like"/>
    <property type="match status" value="1"/>
</dbReference>
<proteinExistence type="predicted"/>
<evidence type="ECO:0000256" key="2">
    <source>
        <dbReference type="ARBA" id="ARBA00022448"/>
    </source>
</evidence>
<dbReference type="EMBL" id="PXVD01000011">
    <property type="protein sequence ID" value="MDJ1371300.1"/>
    <property type="molecule type" value="Genomic_DNA"/>
</dbReference>
<dbReference type="Pfam" id="PF01545">
    <property type="entry name" value="Cation_efflux"/>
    <property type="match status" value="1"/>
</dbReference>
<feature type="transmembrane region" description="Helical" evidence="6">
    <location>
        <begin position="125"/>
        <end position="149"/>
    </location>
</feature>
<keyword evidence="3 6" id="KW-0812">Transmembrane</keyword>
<organism evidence="8 9">
    <name type="scientific">Gulosibacter molinativorax</name>
    <dbReference type="NCBI Taxonomy" id="256821"/>
    <lineage>
        <taxon>Bacteria</taxon>
        <taxon>Bacillati</taxon>
        <taxon>Actinomycetota</taxon>
        <taxon>Actinomycetes</taxon>
        <taxon>Micrococcales</taxon>
        <taxon>Microbacteriaceae</taxon>
        <taxon>Gulosibacter</taxon>
    </lineage>
</organism>
<comment type="subcellular location">
    <subcellularLocation>
        <location evidence="1">Membrane</location>
        <topology evidence="1">Multi-pass membrane protein</topology>
    </subcellularLocation>
</comment>
<accession>A0ABT7C7Y1</accession>
<dbReference type="PANTHER" id="PTHR43840">
    <property type="entry name" value="MITOCHONDRIAL METAL TRANSPORTER 1-RELATED"/>
    <property type="match status" value="1"/>
</dbReference>